<dbReference type="EMBL" id="JBHSMQ010000012">
    <property type="protein sequence ID" value="MFC5457721.1"/>
    <property type="molecule type" value="Genomic_DNA"/>
</dbReference>
<dbReference type="SUPFAM" id="SSF74653">
    <property type="entry name" value="TolA/TonB C-terminal domain"/>
    <property type="match status" value="1"/>
</dbReference>
<dbReference type="Gene3D" id="3.30.1150.10">
    <property type="match status" value="1"/>
</dbReference>
<name>A0ABW0KXG6_9BACT</name>
<keyword evidence="1" id="KW-0732">Signal</keyword>
<dbReference type="PROSITE" id="PS51257">
    <property type="entry name" value="PROKAR_LIPOPROTEIN"/>
    <property type="match status" value="1"/>
</dbReference>
<sequence length="293" mass="31916">MCCFTKLNGWGVMVLMAGLLCACSAPDKGGVAGLKIPPKARYTLKVSELVDKQWRHDLAQTQGRPYAAFGGMEMGYWVNKKGKVERMRVVGAKGASPDLLSLTEGAIQKVKLPRMPAEVARALTAKEEGCLRLVYKAYIPPPGKSGLPVAGLTAAERAALETRVAWNKAHVTNHVGFVPYTEAEKITGLKKETPTSRYGKLVVGRVERQWTLYLLQSQARASGQLDAVFYVNAQGKVEGLEVITQKGCDPALKELTLRAVRDAEIPPMPAEVRRALSGANNGRLKVIYTGRNR</sequence>
<reference evidence="3" key="1">
    <citation type="journal article" date="2019" name="Int. J. Syst. Evol. Microbiol.">
        <title>The Global Catalogue of Microorganisms (GCM) 10K type strain sequencing project: providing services to taxonomists for standard genome sequencing and annotation.</title>
        <authorList>
            <consortium name="The Broad Institute Genomics Platform"/>
            <consortium name="The Broad Institute Genome Sequencing Center for Infectious Disease"/>
            <person name="Wu L."/>
            <person name="Ma J."/>
        </authorList>
    </citation>
    <scope>NUCLEOTIDE SEQUENCE [LARGE SCALE GENOMIC DNA]</scope>
    <source>
        <strain evidence="3">CGMCC 4.1469</strain>
    </source>
</reference>
<keyword evidence="3" id="KW-1185">Reference proteome</keyword>
<organism evidence="2 3">
    <name type="scientific">Prosthecobacter fluviatilis</name>
    <dbReference type="NCBI Taxonomy" id="445931"/>
    <lineage>
        <taxon>Bacteria</taxon>
        <taxon>Pseudomonadati</taxon>
        <taxon>Verrucomicrobiota</taxon>
        <taxon>Verrucomicrobiia</taxon>
        <taxon>Verrucomicrobiales</taxon>
        <taxon>Verrucomicrobiaceae</taxon>
        <taxon>Prosthecobacter</taxon>
    </lineage>
</organism>
<feature type="chain" id="PRO_5045220665" description="TonB C-terminal domain-containing protein" evidence="1">
    <location>
        <begin position="25"/>
        <end position="293"/>
    </location>
</feature>
<evidence type="ECO:0000313" key="3">
    <source>
        <dbReference type="Proteomes" id="UP001596052"/>
    </source>
</evidence>
<protein>
    <recommendedName>
        <fullName evidence="4">TonB C-terminal domain-containing protein</fullName>
    </recommendedName>
</protein>
<evidence type="ECO:0008006" key="4">
    <source>
        <dbReference type="Google" id="ProtNLM"/>
    </source>
</evidence>
<evidence type="ECO:0000313" key="2">
    <source>
        <dbReference type="EMBL" id="MFC5457721.1"/>
    </source>
</evidence>
<comment type="caution">
    <text evidence="2">The sequence shown here is derived from an EMBL/GenBank/DDBJ whole genome shotgun (WGS) entry which is preliminary data.</text>
</comment>
<feature type="signal peptide" evidence="1">
    <location>
        <begin position="1"/>
        <end position="24"/>
    </location>
</feature>
<dbReference type="RefSeq" id="WP_377171340.1">
    <property type="nucleotide sequence ID" value="NZ_JBHSMQ010000012.1"/>
</dbReference>
<gene>
    <name evidence="2" type="ORF">ACFQDI_22825</name>
</gene>
<dbReference type="Proteomes" id="UP001596052">
    <property type="component" value="Unassembled WGS sequence"/>
</dbReference>
<proteinExistence type="predicted"/>
<evidence type="ECO:0000256" key="1">
    <source>
        <dbReference type="SAM" id="SignalP"/>
    </source>
</evidence>
<accession>A0ABW0KXG6</accession>